<evidence type="ECO:0000259" key="10">
    <source>
        <dbReference type="Pfam" id="PF22572"/>
    </source>
</evidence>
<dbReference type="PANTHER" id="PTHR32546:SF25">
    <property type="entry name" value="MIP05539P"/>
    <property type="match status" value="1"/>
</dbReference>
<feature type="transmembrane region" description="Helical" evidence="9">
    <location>
        <begin position="45"/>
        <end position="64"/>
    </location>
</feature>
<evidence type="ECO:0000313" key="12">
    <source>
        <dbReference type="EnsemblMetazoa" id="KAF7496218.1"/>
    </source>
</evidence>
<evidence type="ECO:0000256" key="4">
    <source>
        <dbReference type="ARBA" id="ARBA00022729"/>
    </source>
</evidence>
<evidence type="ECO:0000313" key="13">
    <source>
        <dbReference type="Proteomes" id="UP000070412"/>
    </source>
</evidence>
<sequence length="680" mass="79201">MKIVKTFFNNDNNVNDEKSVQLFSKRIHQSSSLTSMFSVMRSPSISMIIFNLSFFWSFWFTILIDRSKVNGQYDWQKSDTFDEIRLKLDSVTSDSCKVLDVNRLFLPHSTVTHVPNLQWLGIDPIFPNRTNLLHVHNLALSRAFFLSFILQKANDNDEPGLMYYYLSTIADVASNRYINASSFYFAPNHAFTPSYRGFFNKTLPLFAPRAFRIDDFNDPIHVQRTSTLNTIYATDLGAIPNNSVSNNYTNEQYRINEWYNLWLPDQTRRHDSKTTYSVQITNDQNSNETFVWHGPPAPSDPPGPVKWFRPYYDCQRSNKWVYGASVPIPDIFPRHTGWRHIEIPMYVATSVIEIDFERIDINQCPIGEGNPLPNYFANTARCQNATTECEPLHGYGFRRGGYQCRCRPGYRLPKSIRTPFKGIQIERSTREEYESSFECSKIGYVAVRTQNVLPIDIIEQRKLINKIETLTGVKTNSTKSARIDPMTLIRFMRSVNPNNCHLLQRNELTLQGDVGYGKEIQFENEARMVLRLAHFFSAFIQTVDPNQTFAEFRVPDRSLNKDQVIGETLATLIGDRRISGVGVVFENEKFSHNISRFAPYAYRLQRNDRKFFVDDLERFDSKVRFIIVDVSFIDRYEIDINLWMRTHWKSSLQKSRSVTIRMAIQRSVTINIHCNTKRQH</sequence>
<dbReference type="Pfam" id="PF22572">
    <property type="entry name" value="GPR158_179_EC"/>
    <property type="match status" value="1"/>
</dbReference>
<evidence type="ECO:0000256" key="8">
    <source>
        <dbReference type="ARBA" id="ARBA00023224"/>
    </source>
</evidence>
<proteinExistence type="inferred from homology"/>
<evidence type="ECO:0000256" key="6">
    <source>
        <dbReference type="ARBA" id="ARBA00023170"/>
    </source>
</evidence>
<evidence type="ECO:0000256" key="5">
    <source>
        <dbReference type="ARBA" id="ARBA00023040"/>
    </source>
</evidence>
<comment type="similarity">
    <text evidence="2">Belongs to the G-protein coupled receptor 3 family.</text>
</comment>
<keyword evidence="8" id="KW-0807">Transducer</keyword>
<keyword evidence="9" id="KW-0472">Membrane</keyword>
<dbReference type="PANTHER" id="PTHR32546">
    <property type="entry name" value="G-PROTEIN COUPLED RECEPTOR 158-RELATED"/>
    <property type="match status" value="1"/>
</dbReference>
<keyword evidence="4" id="KW-0732">Signal</keyword>
<dbReference type="AlphaFoldDB" id="A0A834RGM3"/>
<feature type="domain" description="GPR158/179 extracellular" evidence="10">
    <location>
        <begin position="306"/>
        <end position="410"/>
    </location>
</feature>
<evidence type="ECO:0000313" key="11">
    <source>
        <dbReference type="EMBL" id="KAF7496218.1"/>
    </source>
</evidence>
<dbReference type="EMBL" id="WVUK01000017">
    <property type="protein sequence ID" value="KAF7496218.1"/>
    <property type="molecule type" value="Genomic_DNA"/>
</dbReference>
<dbReference type="Proteomes" id="UP000070412">
    <property type="component" value="Unassembled WGS sequence"/>
</dbReference>
<dbReference type="OrthoDB" id="9970547at2759"/>
<keyword evidence="3" id="KW-1003">Cell membrane</keyword>
<evidence type="ECO:0000256" key="7">
    <source>
        <dbReference type="ARBA" id="ARBA00023180"/>
    </source>
</evidence>
<keyword evidence="7" id="KW-0325">Glycoprotein</keyword>
<evidence type="ECO:0000256" key="1">
    <source>
        <dbReference type="ARBA" id="ARBA00004651"/>
    </source>
</evidence>
<keyword evidence="9" id="KW-0812">Transmembrane</keyword>
<dbReference type="InterPro" id="IPR043458">
    <property type="entry name" value="GPR158/179"/>
</dbReference>
<dbReference type="InterPro" id="IPR054714">
    <property type="entry name" value="GPR158_179_extracellular"/>
</dbReference>
<keyword evidence="6 11" id="KW-0675">Receptor</keyword>
<reference evidence="11" key="2">
    <citation type="submission" date="2020-01" db="EMBL/GenBank/DDBJ databases">
        <authorList>
            <person name="Korhonen P.K.K."/>
            <person name="Guangxu M.G."/>
            <person name="Wang T.W."/>
            <person name="Stroehlein A.J.S."/>
            <person name="Young N.D."/>
            <person name="Ang C.-S.A."/>
            <person name="Fernando D.W.F."/>
            <person name="Lu H.L."/>
            <person name="Taylor S.T."/>
            <person name="Ehtesham M.E.M."/>
            <person name="Najaraj S.H.N."/>
            <person name="Harsha G.H.G."/>
            <person name="Madugundu A.M."/>
            <person name="Renuse S.R."/>
            <person name="Holt D.H."/>
            <person name="Pandey A.P."/>
            <person name="Papenfuss A.P."/>
            <person name="Gasser R.B.G."/>
            <person name="Fischer K.F."/>
        </authorList>
    </citation>
    <scope>NUCLEOTIDE SEQUENCE</scope>
    <source>
        <strain evidence="11">SSS_KF_BRIS2020</strain>
    </source>
</reference>
<evidence type="ECO:0000256" key="3">
    <source>
        <dbReference type="ARBA" id="ARBA00022475"/>
    </source>
</evidence>
<dbReference type="GO" id="GO:0004930">
    <property type="term" value="F:G protein-coupled receptor activity"/>
    <property type="evidence" value="ECO:0007669"/>
    <property type="project" value="UniProtKB-KW"/>
</dbReference>
<keyword evidence="5" id="KW-0297">G-protein coupled receptor</keyword>
<gene>
    <name evidence="11" type="ORF">SSS_3035</name>
</gene>
<comment type="subcellular location">
    <subcellularLocation>
        <location evidence="1">Cell membrane</location>
        <topology evidence="1">Multi-pass membrane protein</topology>
    </subcellularLocation>
</comment>
<keyword evidence="9" id="KW-1133">Transmembrane helix</keyword>
<reference evidence="13" key="1">
    <citation type="journal article" date="2020" name="PLoS Negl. Trop. Dis.">
        <title>High-quality nuclear genome for Sarcoptes scabiei-A critical resource for a neglected parasite.</title>
        <authorList>
            <person name="Korhonen P.K."/>
            <person name="Gasser R.B."/>
            <person name="Ma G."/>
            <person name="Wang T."/>
            <person name="Stroehlein A.J."/>
            <person name="Young N.D."/>
            <person name="Ang C.S."/>
            <person name="Fernando D.D."/>
            <person name="Lu H.C."/>
            <person name="Taylor S."/>
            <person name="Reynolds S.L."/>
            <person name="Mofiz E."/>
            <person name="Najaraj S.H."/>
            <person name="Gowda H."/>
            <person name="Madugundu A."/>
            <person name="Renuse S."/>
            <person name="Holt D."/>
            <person name="Pandey A."/>
            <person name="Papenfuss A.T."/>
            <person name="Fischer K."/>
        </authorList>
    </citation>
    <scope>NUCLEOTIDE SEQUENCE [LARGE SCALE GENOMIC DNA]</scope>
</reference>
<protein>
    <submittedName>
        <fullName evidence="11">Putative G-protein coupled receptor</fullName>
    </submittedName>
</protein>
<reference evidence="12" key="3">
    <citation type="submission" date="2022-06" db="UniProtKB">
        <authorList>
            <consortium name="EnsemblMetazoa"/>
        </authorList>
    </citation>
    <scope>IDENTIFICATION</scope>
</reference>
<dbReference type="CDD" id="cd00054">
    <property type="entry name" value="EGF_CA"/>
    <property type="match status" value="1"/>
</dbReference>
<evidence type="ECO:0000256" key="9">
    <source>
        <dbReference type="SAM" id="Phobius"/>
    </source>
</evidence>
<dbReference type="EnsemblMetazoa" id="SSS_3035s_mrna">
    <property type="protein sequence ID" value="KAF7496218.1"/>
    <property type="gene ID" value="SSS_3035"/>
</dbReference>
<name>A0A834RGM3_SARSC</name>
<accession>A0A834RGM3</accession>
<evidence type="ECO:0000256" key="2">
    <source>
        <dbReference type="ARBA" id="ARBA00007242"/>
    </source>
</evidence>
<dbReference type="Gene3D" id="3.30.450.20">
    <property type="entry name" value="PAS domain"/>
    <property type="match status" value="1"/>
</dbReference>
<dbReference type="GO" id="GO:0005886">
    <property type="term" value="C:plasma membrane"/>
    <property type="evidence" value="ECO:0007669"/>
    <property type="project" value="UniProtKB-SubCell"/>
</dbReference>
<keyword evidence="13" id="KW-1185">Reference proteome</keyword>
<organism evidence="11">
    <name type="scientific">Sarcoptes scabiei</name>
    <name type="common">Itch mite</name>
    <name type="synonym">Acarus scabiei</name>
    <dbReference type="NCBI Taxonomy" id="52283"/>
    <lineage>
        <taxon>Eukaryota</taxon>
        <taxon>Metazoa</taxon>
        <taxon>Ecdysozoa</taxon>
        <taxon>Arthropoda</taxon>
        <taxon>Chelicerata</taxon>
        <taxon>Arachnida</taxon>
        <taxon>Acari</taxon>
        <taxon>Acariformes</taxon>
        <taxon>Sarcoptiformes</taxon>
        <taxon>Astigmata</taxon>
        <taxon>Psoroptidia</taxon>
        <taxon>Sarcoptoidea</taxon>
        <taxon>Sarcoptidae</taxon>
        <taxon>Sarcoptinae</taxon>
        <taxon>Sarcoptes</taxon>
    </lineage>
</organism>